<evidence type="ECO:0000256" key="3">
    <source>
        <dbReference type="SAM" id="Phobius"/>
    </source>
</evidence>
<feature type="compositionally biased region" description="Polar residues" evidence="2">
    <location>
        <begin position="24"/>
        <end position="46"/>
    </location>
</feature>
<keyword evidence="3" id="KW-1133">Transmembrane helix</keyword>
<feature type="compositionally biased region" description="Basic and acidic residues" evidence="2">
    <location>
        <begin position="630"/>
        <end position="661"/>
    </location>
</feature>
<feature type="compositionally biased region" description="Low complexity" evidence="2">
    <location>
        <begin position="489"/>
        <end position="515"/>
    </location>
</feature>
<dbReference type="EMBL" id="BQKY01000004">
    <property type="protein sequence ID" value="GJN89090.1"/>
    <property type="molecule type" value="Genomic_DNA"/>
</dbReference>
<feature type="compositionally biased region" description="Gly residues" evidence="2">
    <location>
        <begin position="607"/>
        <end position="616"/>
    </location>
</feature>
<dbReference type="InterPro" id="IPR037475">
    <property type="entry name" value="Sos7"/>
</dbReference>
<evidence type="ECO:0000313" key="5">
    <source>
        <dbReference type="EMBL" id="GJN89090.1"/>
    </source>
</evidence>
<feature type="compositionally biased region" description="Low complexity" evidence="2">
    <location>
        <begin position="579"/>
        <end position="592"/>
    </location>
</feature>
<organism evidence="5 6">
    <name type="scientific">Rhodotorula paludigena</name>
    <dbReference type="NCBI Taxonomy" id="86838"/>
    <lineage>
        <taxon>Eukaryota</taxon>
        <taxon>Fungi</taxon>
        <taxon>Dikarya</taxon>
        <taxon>Basidiomycota</taxon>
        <taxon>Pucciniomycotina</taxon>
        <taxon>Microbotryomycetes</taxon>
        <taxon>Sporidiobolales</taxon>
        <taxon>Sporidiobolaceae</taxon>
        <taxon>Rhodotorula</taxon>
    </lineage>
</organism>
<keyword evidence="6" id="KW-1185">Reference proteome</keyword>
<dbReference type="Pfam" id="PF20882">
    <property type="entry name" value="Sos7"/>
    <property type="match status" value="1"/>
</dbReference>
<evidence type="ECO:0000313" key="6">
    <source>
        <dbReference type="Proteomes" id="UP001342314"/>
    </source>
</evidence>
<feature type="compositionally biased region" description="Polar residues" evidence="2">
    <location>
        <begin position="448"/>
        <end position="457"/>
    </location>
</feature>
<feature type="region of interest" description="Disordered" evidence="2">
    <location>
        <begin position="430"/>
        <end position="515"/>
    </location>
</feature>
<dbReference type="Proteomes" id="UP001342314">
    <property type="component" value="Unassembled WGS sequence"/>
</dbReference>
<dbReference type="PANTHER" id="PTHR37329">
    <property type="entry name" value="KINETOCHORE PROTEIN SOS7"/>
    <property type="match status" value="1"/>
</dbReference>
<feature type="region of interest" description="Disordered" evidence="2">
    <location>
        <begin position="18"/>
        <end position="50"/>
    </location>
</feature>
<keyword evidence="3" id="KW-0812">Transmembrane</keyword>
<dbReference type="AlphaFoldDB" id="A0AAV5G9A5"/>
<feature type="region of interest" description="Disordered" evidence="2">
    <location>
        <begin position="579"/>
        <end position="670"/>
    </location>
</feature>
<feature type="transmembrane region" description="Helical" evidence="3">
    <location>
        <begin position="533"/>
        <end position="555"/>
    </location>
</feature>
<evidence type="ECO:0000259" key="4">
    <source>
        <dbReference type="Pfam" id="PF20882"/>
    </source>
</evidence>
<name>A0AAV5G9A5_9BASI</name>
<feature type="compositionally biased region" description="Low complexity" evidence="2">
    <location>
        <begin position="468"/>
        <end position="479"/>
    </location>
</feature>
<dbReference type="GO" id="GO:0034501">
    <property type="term" value="P:protein localization to kinetochore"/>
    <property type="evidence" value="ECO:0007669"/>
    <property type="project" value="InterPro"/>
</dbReference>
<protein>
    <recommendedName>
        <fullName evidence="4">Kinetochore protein Sos7 coiled-coil domain-containing protein</fullName>
    </recommendedName>
</protein>
<accession>A0AAV5G9A5</accession>
<feature type="coiled-coil region" evidence="1">
    <location>
        <begin position="119"/>
        <end position="210"/>
    </location>
</feature>
<comment type="caution">
    <text evidence="5">The sequence shown here is derived from an EMBL/GenBank/DDBJ whole genome shotgun (WGS) entry which is preliminary data.</text>
</comment>
<reference evidence="5 6" key="1">
    <citation type="submission" date="2021-12" db="EMBL/GenBank/DDBJ databases">
        <title>High titer production of polyol ester of fatty acids by Rhodotorula paludigena BS15 towards product separation-free biomass refinery.</title>
        <authorList>
            <person name="Mano J."/>
            <person name="Ono H."/>
            <person name="Tanaka T."/>
            <person name="Naito K."/>
            <person name="Sushida H."/>
            <person name="Ike M."/>
            <person name="Tokuyasu K."/>
            <person name="Kitaoka M."/>
        </authorList>
    </citation>
    <scope>NUCLEOTIDE SEQUENCE [LARGE SCALE GENOMIC DNA]</scope>
    <source>
        <strain evidence="5 6">BS15</strain>
    </source>
</reference>
<keyword evidence="1" id="KW-0175">Coiled coil</keyword>
<dbReference type="GO" id="GO:0051315">
    <property type="term" value="P:attachment of mitotic spindle microtubules to kinetochore"/>
    <property type="evidence" value="ECO:0007669"/>
    <property type="project" value="TreeGrafter"/>
</dbReference>
<gene>
    <name evidence="5" type="ORF">Rhopal_002064-T1</name>
</gene>
<dbReference type="InterPro" id="IPR048781">
    <property type="entry name" value="Sos7_CC"/>
</dbReference>
<evidence type="ECO:0000256" key="1">
    <source>
        <dbReference type="SAM" id="Coils"/>
    </source>
</evidence>
<keyword evidence="3" id="KW-0472">Membrane</keyword>
<feature type="domain" description="Kinetochore protein Sos7 coiled-coil" evidence="4">
    <location>
        <begin position="71"/>
        <end position="143"/>
    </location>
</feature>
<proteinExistence type="predicted"/>
<evidence type="ECO:0000256" key="2">
    <source>
        <dbReference type="SAM" id="MobiDB-lite"/>
    </source>
</evidence>
<dbReference type="GO" id="GO:0000776">
    <property type="term" value="C:kinetochore"/>
    <property type="evidence" value="ECO:0007669"/>
    <property type="project" value="InterPro"/>
</dbReference>
<dbReference type="PANTHER" id="PTHR37329:SF1">
    <property type="entry name" value="KINETOCHORE PROTEIN SOS7"/>
    <property type="match status" value="1"/>
</dbReference>
<sequence>MRKTLRAHDLVSAVPVRDYGRGQGSQHTENTTRWTQQDVTGATGHSDSGLVMDAMDRDRAGEDLKVFKDHVSTLKFAYLESNAKLEFVNHILNPDGYTPISKEVNDQFAQERLHAKAQLKARKERVTELESNIRSEAEELEKELKRRNDEAEHAARLVRECEAMETEIAMLKNKRSATERLTIDEAAAMCEQQENELVQIGQRTKQCEDEMKTLKPRIKASKMSIERYSHTAKQLRKEQDERDAKGVQDVRAEEGCEWIDTTAALYKSLVGVHNAYAVGNPPNELVFEYGSSENKEELRRLSIALGEDGRMVGAQLVDSSEDIQDIVQPYIASQDIRSLVQELRTSIVNIGQVKTVKTVVKTVVPTTKTEIVKTTVTDGKTIPITVTTTGYELELVHETQVVEFTSTEYQAATVVQTVQGIPVTQVVTQETEAEKTAHAAEDEEQDTGGHSKTTSPPTAEETIREPSEASQSLSSLALPTMATASTPGDSLNLNNTADADADSNANLDSSNTNTNNVTVDLSDAGEWASENKWILIGVSIALVVIVAIVAIAIVVHHKHESSTPAANRGSDQQIYIAPSAPASTSVAPRPVANSLARPKRRAYARVSGGGGGGGGYESSALSASSEDDGERQAGRARSEGRASAGRREEFEEKSLGMERSRSRSRSRSRV</sequence>